<accession>A0A9D1XQ75</accession>
<dbReference type="Pfam" id="PF02113">
    <property type="entry name" value="Peptidase_S13"/>
    <property type="match status" value="1"/>
</dbReference>
<sequence length="478" mass="52537">MLWLCAAMAARVPQPIQQLLAKPYMRGASFSLLIKETESGRVVCAYDTLRQLTPASVMKLVTTATALELIGEDYRYPTRITYDGHIEDGTLRGNLYIEGSGDPSLGSAFIDEEPEAFARDWIEAIRRTGIRRVTGSVVADASLFDTEGLSLKWAREDLGSYYGTGSYGLSVFDNRYTLLLRTGAPGSRPRVTGTEPALPDLRFHNYLTARSIAIDSAYILGAPLSDERYLYGVVPANRARYTMRGDIPDPPLFLAQYLTRASREAGIEVEGKPTSLRLTREAGEAPAGERHALVTTYSPPLSTLAGVTNRVSHNLFADALLKTIGLGYEPRAGETLSTFERGIRRLRAHWEERGLDLSTLWMYDGSGLAMADKLSASFLTELLLYMDRESTRGEAFRSSLPRAGMEGSVRNFLKGSALAGKARLKSGSMSRVKSYAGYIDLGGKRYTVVVLANHYACDGRVMSYAIERLLLAIFATLT</sequence>
<dbReference type="GO" id="GO:0006508">
    <property type="term" value="P:proteolysis"/>
    <property type="evidence" value="ECO:0007669"/>
    <property type="project" value="InterPro"/>
</dbReference>
<dbReference type="AlphaFoldDB" id="A0A9D1XQ75"/>
<keyword evidence="3" id="KW-0121">Carboxypeptidase</keyword>
<evidence type="ECO:0000256" key="2">
    <source>
        <dbReference type="ARBA" id="ARBA00022801"/>
    </source>
</evidence>
<evidence type="ECO:0000313" key="3">
    <source>
        <dbReference type="EMBL" id="HIX85578.1"/>
    </source>
</evidence>
<dbReference type="PANTHER" id="PTHR30023">
    <property type="entry name" value="D-ALANYL-D-ALANINE CARBOXYPEPTIDASE"/>
    <property type="match status" value="1"/>
</dbReference>
<name>A0A9D1XQ75_9BACT</name>
<reference evidence="3" key="1">
    <citation type="journal article" date="2021" name="PeerJ">
        <title>Extensive microbial diversity within the chicken gut microbiome revealed by metagenomics and culture.</title>
        <authorList>
            <person name="Gilroy R."/>
            <person name="Ravi A."/>
            <person name="Getino M."/>
            <person name="Pursley I."/>
            <person name="Horton D.L."/>
            <person name="Alikhan N.F."/>
            <person name="Baker D."/>
            <person name="Gharbi K."/>
            <person name="Hall N."/>
            <person name="Watson M."/>
            <person name="Adriaenssens E.M."/>
            <person name="Foster-Nyarko E."/>
            <person name="Jarju S."/>
            <person name="Secka A."/>
            <person name="Antonio M."/>
            <person name="Oren A."/>
            <person name="Chaudhuri R.R."/>
            <person name="La Ragione R."/>
            <person name="Hildebrand F."/>
            <person name="Pallen M.J."/>
        </authorList>
    </citation>
    <scope>NUCLEOTIDE SEQUENCE</scope>
    <source>
        <strain evidence="3">ChiHecec2B26-12326</strain>
    </source>
</reference>
<dbReference type="Proteomes" id="UP000823847">
    <property type="component" value="Unassembled WGS sequence"/>
</dbReference>
<dbReference type="PANTHER" id="PTHR30023:SF0">
    <property type="entry name" value="PENICILLIN-SENSITIVE CARBOXYPEPTIDASE A"/>
    <property type="match status" value="1"/>
</dbReference>
<dbReference type="NCBIfam" id="TIGR00666">
    <property type="entry name" value="PBP4"/>
    <property type="match status" value="1"/>
</dbReference>
<dbReference type="GO" id="GO:0000270">
    <property type="term" value="P:peptidoglycan metabolic process"/>
    <property type="evidence" value="ECO:0007669"/>
    <property type="project" value="TreeGrafter"/>
</dbReference>
<dbReference type="InterPro" id="IPR000667">
    <property type="entry name" value="Peptidase_S13"/>
</dbReference>
<comment type="similarity">
    <text evidence="1">Belongs to the peptidase S13 family.</text>
</comment>
<dbReference type="Gene3D" id="3.40.710.10">
    <property type="entry name" value="DD-peptidase/beta-lactamase superfamily"/>
    <property type="match status" value="2"/>
</dbReference>
<proteinExistence type="inferred from homology"/>
<dbReference type="SUPFAM" id="SSF56601">
    <property type="entry name" value="beta-lactamase/transpeptidase-like"/>
    <property type="match status" value="1"/>
</dbReference>
<keyword evidence="2 3" id="KW-0378">Hydrolase</keyword>
<reference evidence="3" key="2">
    <citation type="submission" date="2021-04" db="EMBL/GenBank/DDBJ databases">
        <authorList>
            <person name="Gilroy R."/>
        </authorList>
    </citation>
    <scope>NUCLEOTIDE SEQUENCE</scope>
    <source>
        <strain evidence="3">ChiHecec2B26-12326</strain>
    </source>
</reference>
<gene>
    <name evidence="3" type="primary">dacB</name>
    <name evidence="3" type="ORF">H9848_03070</name>
</gene>
<evidence type="ECO:0000313" key="4">
    <source>
        <dbReference type="Proteomes" id="UP000823847"/>
    </source>
</evidence>
<dbReference type="Gene3D" id="3.50.80.20">
    <property type="entry name" value="D-Ala-D-Ala carboxypeptidase C, peptidase S13"/>
    <property type="match status" value="1"/>
</dbReference>
<evidence type="ECO:0000256" key="1">
    <source>
        <dbReference type="ARBA" id="ARBA00006096"/>
    </source>
</evidence>
<organism evidence="3 4">
    <name type="scientific">Candidatus Parabacteroides intestinigallinarum</name>
    <dbReference type="NCBI Taxonomy" id="2838722"/>
    <lineage>
        <taxon>Bacteria</taxon>
        <taxon>Pseudomonadati</taxon>
        <taxon>Bacteroidota</taxon>
        <taxon>Bacteroidia</taxon>
        <taxon>Bacteroidales</taxon>
        <taxon>Tannerellaceae</taxon>
        <taxon>Parabacteroides</taxon>
    </lineage>
</organism>
<dbReference type="EC" id="3.4.16.4" evidence="3"/>
<comment type="caution">
    <text evidence="3">The sequence shown here is derived from an EMBL/GenBank/DDBJ whole genome shotgun (WGS) entry which is preliminary data.</text>
</comment>
<dbReference type="PRINTS" id="PR00922">
    <property type="entry name" value="DADACBPTASE3"/>
</dbReference>
<protein>
    <submittedName>
        <fullName evidence="3">D-alanyl-D-alanine carboxypeptidase/D-alanyl-D-alanine-endopeptidase</fullName>
        <ecNumber evidence="3">3.4.16.4</ecNumber>
    </submittedName>
</protein>
<keyword evidence="3" id="KW-0645">Protease</keyword>
<dbReference type="EMBL" id="DXEN01000017">
    <property type="protein sequence ID" value="HIX85578.1"/>
    <property type="molecule type" value="Genomic_DNA"/>
</dbReference>
<dbReference type="InterPro" id="IPR012338">
    <property type="entry name" value="Beta-lactam/transpept-like"/>
</dbReference>
<dbReference type="GO" id="GO:0009002">
    <property type="term" value="F:serine-type D-Ala-D-Ala carboxypeptidase activity"/>
    <property type="evidence" value="ECO:0007669"/>
    <property type="project" value="UniProtKB-EC"/>
</dbReference>